<dbReference type="EMBL" id="LAZR01047391">
    <property type="protein sequence ID" value="KKK94331.1"/>
    <property type="molecule type" value="Genomic_DNA"/>
</dbReference>
<gene>
    <name evidence="2" type="ORF">LCGC14_2683940</name>
</gene>
<dbReference type="Pfam" id="PF00961">
    <property type="entry name" value="LAGLIDADG_1"/>
    <property type="match status" value="1"/>
</dbReference>
<dbReference type="Gene3D" id="3.10.28.10">
    <property type="entry name" value="Homing endonucleases"/>
    <property type="match status" value="1"/>
</dbReference>
<dbReference type="SUPFAM" id="SSF55608">
    <property type="entry name" value="Homing endonucleases"/>
    <property type="match status" value="1"/>
</dbReference>
<dbReference type="GO" id="GO:0004519">
    <property type="term" value="F:endonuclease activity"/>
    <property type="evidence" value="ECO:0007669"/>
    <property type="project" value="InterPro"/>
</dbReference>
<dbReference type="InterPro" id="IPR004860">
    <property type="entry name" value="LAGLIDADG_dom"/>
</dbReference>
<evidence type="ECO:0000313" key="2">
    <source>
        <dbReference type="EMBL" id="KKK94331.1"/>
    </source>
</evidence>
<dbReference type="InterPro" id="IPR027434">
    <property type="entry name" value="Homing_endonucl"/>
</dbReference>
<dbReference type="AlphaFoldDB" id="A0A0F9CC83"/>
<evidence type="ECO:0000259" key="1">
    <source>
        <dbReference type="Pfam" id="PF00961"/>
    </source>
</evidence>
<sequence>MNTIKRKTWEIEEINQLSQYAREHKTCTEISQILKRPVSSVRVKLRSLKIEYTRTKIEALNLAPTEAAYIAGFIDGDGCIRTSIVYNDDKTQVKTVIPVIELSNSNQKVLSWIGDKINSSGKWKTTTVYKKIENRYASKPKPHYHLCVTGRGKVKSLLSEIIPYLKIKHIQATVLLEFIELRLQSHSQRYSISELKLVLKVKELNDSRKAPHLASRDRLKKLIDGIFLLPYII</sequence>
<comment type="caution">
    <text evidence="2">The sequence shown here is derived from an EMBL/GenBank/DDBJ whole genome shotgun (WGS) entry which is preliminary data.</text>
</comment>
<feature type="domain" description="Homing endonuclease LAGLIDADG" evidence="1">
    <location>
        <begin position="70"/>
        <end position="129"/>
    </location>
</feature>
<reference evidence="2" key="1">
    <citation type="journal article" date="2015" name="Nature">
        <title>Complex archaea that bridge the gap between prokaryotes and eukaryotes.</title>
        <authorList>
            <person name="Spang A."/>
            <person name="Saw J.H."/>
            <person name="Jorgensen S.L."/>
            <person name="Zaremba-Niedzwiedzka K."/>
            <person name="Martijn J."/>
            <person name="Lind A.E."/>
            <person name="van Eijk R."/>
            <person name="Schleper C."/>
            <person name="Guy L."/>
            <person name="Ettema T.J."/>
        </authorList>
    </citation>
    <scope>NUCLEOTIDE SEQUENCE</scope>
</reference>
<protein>
    <recommendedName>
        <fullName evidence="1">Homing endonuclease LAGLIDADG domain-containing protein</fullName>
    </recommendedName>
</protein>
<proteinExistence type="predicted"/>
<name>A0A0F9CC83_9ZZZZ</name>
<accession>A0A0F9CC83</accession>
<organism evidence="2">
    <name type="scientific">marine sediment metagenome</name>
    <dbReference type="NCBI Taxonomy" id="412755"/>
    <lineage>
        <taxon>unclassified sequences</taxon>
        <taxon>metagenomes</taxon>
        <taxon>ecological metagenomes</taxon>
    </lineage>
</organism>